<comment type="caution">
    <text evidence="2">The sequence shown here is derived from an EMBL/GenBank/DDBJ whole genome shotgun (WGS) entry which is preliminary data.</text>
</comment>
<keyword evidence="1" id="KW-0472">Membrane</keyword>
<evidence type="ECO:0000256" key="1">
    <source>
        <dbReference type="SAM" id="Phobius"/>
    </source>
</evidence>
<dbReference type="Proteomes" id="UP000005953">
    <property type="component" value="Unassembled WGS sequence"/>
</dbReference>
<organism evidence="2 3">
    <name type="scientific">Reinekea blandensis MED297</name>
    <dbReference type="NCBI Taxonomy" id="314283"/>
    <lineage>
        <taxon>Bacteria</taxon>
        <taxon>Pseudomonadati</taxon>
        <taxon>Pseudomonadota</taxon>
        <taxon>Gammaproteobacteria</taxon>
        <taxon>Oceanospirillales</taxon>
        <taxon>Saccharospirillaceae</taxon>
        <taxon>Reinekea</taxon>
    </lineage>
</organism>
<evidence type="ECO:0000313" key="2">
    <source>
        <dbReference type="EMBL" id="EAR10822.1"/>
    </source>
</evidence>
<feature type="transmembrane region" description="Helical" evidence="1">
    <location>
        <begin position="164"/>
        <end position="184"/>
    </location>
</feature>
<feature type="transmembrane region" description="Helical" evidence="1">
    <location>
        <begin position="30"/>
        <end position="48"/>
    </location>
</feature>
<dbReference type="EMBL" id="AAOE01000002">
    <property type="protein sequence ID" value="EAR10822.1"/>
    <property type="molecule type" value="Genomic_DNA"/>
</dbReference>
<proteinExistence type="predicted"/>
<keyword evidence="1" id="KW-0812">Transmembrane</keyword>
<dbReference type="AlphaFoldDB" id="A4BA66"/>
<accession>A4BA66</accession>
<keyword evidence="3" id="KW-1185">Reference proteome</keyword>
<feature type="transmembrane region" description="Helical" evidence="1">
    <location>
        <begin position="55"/>
        <end position="77"/>
    </location>
</feature>
<dbReference type="HOGENOM" id="CLU_1426940_0_0_6"/>
<protein>
    <recommendedName>
        <fullName evidence="4">TVP38/TMEM64 family membrane protein</fullName>
    </recommendedName>
</protein>
<reference evidence="2 3" key="1">
    <citation type="submission" date="2006-02" db="EMBL/GenBank/DDBJ databases">
        <authorList>
            <person name="Pinhassi J."/>
            <person name="Pedros-Alio C."/>
            <person name="Ferriera S."/>
            <person name="Johnson J."/>
            <person name="Kravitz S."/>
            <person name="Halpern A."/>
            <person name="Remington K."/>
            <person name="Beeson K."/>
            <person name="Tran B."/>
            <person name="Rogers Y.-H."/>
            <person name="Friedman R."/>
            <person name="Venter J.C."/>
        </authorList>
    </citation>
    <scope>NUCLEOTIDE SEQUENCE [LARGE SCALE GENOMIC DNA]</scope>
    <source>
        <strain evidence="2 3">MED297</strain>
    </source>
</reference>
<name>A4BA66_9GAMM</name>
<gene>
    <name evidence="2" type="ORF">MED297_09941</name>
</gene>
<sequence>MVTLISLIILVSQRGDGLLDMFTPSEPSVSWLIITLCFYALLLAIPFMPSVEVGWLIMAMFGLPGIVGAWIATWVGLMTGFFAGRLFRKTAWYQQRLTQVENRYQQQQTSSDPGLVARAVSLSRRRPVFFVAVALNVPGNWVIGGGGGVALLASLVLMMPWWRFLMIIIPATGVVPVALMLGLMPVSALN</sequence>
<keyword evidence="1" id="KW-1133">Transmembrane helix</keyword>
<evidence type="ECO:0008006" key="4">
    <source>
        <dbReference type="Google" id="ProtNLM"/>
    </source>
</evidence>
<feature type="transmembrane region" description="Helical" evidence="1">
    <location>
        <begin position="128"/>
        <end position="157"/>
    </location>
</feature>
<evidence type="ECO:0000313" key="3">
    <source>
        <dbReference type="Proteomes" id="UP000005953"/>
    </source>
</evidence>
<dbReference type="STRING" id="314283.MED297_09941"/>